<proteinExistence type="predicted"/>
<evidence type="ECO:0000313" key="3">
    <source>
        <dbReference type="Proteomes" id="UP000250572"/>
    </source>
</evidence>
<evidence type="ECO:0000313" key="2">
    <source>
        <dbReference type="EMBL" id="PWA19213.1"/>
    </source>
</evidence>
<feature type="compositionally biased region" description="Polar residues" evidence="1">
    <location>
        <begin position="467"/>
        <end position="481"/>
    </location>
</feature>
<organism evidence="2 3">
    <name type="scientific">Gambusia affinis</name>
    <name type="common">Western mosquitofish</name>
    <name type="synonym">Heterandria affinis</name>
    <dbReference type="NCBI Taxonomy" id="33528"/>
    <lineage>
        <taxon>Eukaryota</taxon>
        <taxon>Metazoa</taxon>
        <taxon>Chordata</taxon>
        <taxon>Craniata</taxon>
        <taxon>Vertebrata</taxon>
        <taxon>Euteleostomi</taxon>
        <taxon>Actinopterygii</taxon>
        <taxon>Neopterygii</taxon>
        <taxon>Teleostei</taxon>
        <taxon>Neoteleostei</taxon>
        <taxon>Acanthomorphata</taxon>
        <taxon>Ovalentaria</taxon>
        <taxon>Atherinomorphae</taxon>
        <taxon>Cyprinodontiformes</taxon>
        <taxon>Poeciliidae</taxon>
        <taxon>Poeciliinae</taxon>
        <taxon>Gambusia</taxon>
    </lineage>
</organism>
<dbReference type="PANTHER" id="PTHR38706:SF2">
    <property type="match status" value="1"/>
</dbReference>
<accession>A0A315V785</accession>
<feature type="compositionally biased region" description="Low complexity" evidence="1">
    <location>
        <begin position="486"/>
        <end position="500"/>
    </location>
</feature>
<dbReference type="EMBL" id="NHOQ01002164">
    <property type="protein sequence ID" value="PWA19213.1"/>
    <property type="molecule type" value="Genomic_DNA"/>
</dbReference>
<gene>
    <name evidence="2" type="ORF">CCH79_00014587</name>
</gene>
<dbReference type="Proteomes" id="UP000250572">
    <property type="component" value="Unassembled WGS sequence"/>
</dbReference>
<feature type="compositionally biased region" description="Polar residues" evidence="1">
    <location>
        <begin position="1122"/>
        <end position="1135"/>
    </location>
</feature>
<evidence type="ECO:0000256" key="1">
    <source>
        <dbReference type="SAM" id="MobiDB-lite"/>
    </source>
</evidence>
<dbReference type="PANTHER" id="PTHR38706">
    <property type="entry name" value="SI:CH211-198C19.1-RELATED"/>
    <property type="match status" value="1"/>
</dbReference>
<reference evidence="2 3" key="1">
    <citation type="journal article" date="2018" name="G3 (Bethesda)">
        <title>A High-Quality Reference Genome for the Invasive Mosquitofish Gambusia affinis Using a Chicago Library.</title>
        <authorList>
            <person name="Hoffberg S.L."/>
            <person name="Troendle N.J."/>
            <person name="Glenn T.C."/>
            <person name="Mahmud O."/>
            <person name="Louha S."/>
            <person name="Chalopin D."/>
            <person name="Bennetzen J.L."/>
            <person name="Mauricio R."/>
        </authorList>
    </citation>
    <scope>NUCLEOTIDE SEQUENCE [LARGE SCALE GENOMIC DNA]</scope>
    <source>
        <strain evidence="2">NE01/NJP1002.9</strain>
        <tissue evidence="2">Muscle</tissue>
    </source>
</reference>
<sequence length="1156" mass="133086">MEDGRERVPFRGAMIHVAILKIAQTFKAITLADELTNHPPINKALRRIPQKKQEKLELEGRWRLHLVGGQVMFRDAVGMSHCSVVLIEAPHTKSLSSSVRVSALAMTGTMLTTLLRRLMNSTSRDRKGVTASSSGDALWKWREFYDGLVTAENGINPHIAEVHYGSTGLLPIQTTHCWGYHSVRHHRLRHGTAAVAGEHLWSCVDTERGRGKGLNLNDINRMGKFSGTSPCLCVALLLLLTSASAVQVLNTINDLKKLNFGLSVPKHSLLLLHWFSNEVDIDNNNIIRLTFDPDEGDYGSHHYGNYERLLDPLPRGNVRYRYFTVGNLNQNSSSDLPSYVVHPRIEYEGRNRDRIIFRVREQNVGRQAGHVIDRVYITQHFETSDNQGTRYDPDHTYQITTSLLRQITQFSVEEDDLNTLTNLRDNFRSNADYSQLREIRNVWGDLACLGLFLFIVIQEKYCSYQQSNNKRQSSVRRNTQPDYVVSIPESRPSRPNRSSEVSIRIPHHYSNDMTLQVVTNSKGRARIIWRNVPVNNYKSGLMVALYRSDEDEEPLTYKSVRVTKSGTYDTSVPLNEGLQVRLHEVTTVCCFWSRAGEEIHRGPEFKNPTAAVNIEGYHASLQLFAKDGKACARLYVKTFFTDWTSQFKDSWVGFYTSAYKSTNNYEWWQWQWAKKFEQNTDLHGYPDTVVYEYCSNMTIAPGVQARFILKDNAEKARTEMLRKITSFCVAVLLTLSSVDAAQKPLDTLDELKECPLYTQTKILELLRWFADTVNFENNIVQLNFDPYSDFGSHRYRNDERILAQQPTGYQYYTVGNINRRTSTPLPPYVVDAQRGSTEWNKARIIFRVRENGQTIDEVYITQHLSRGHGSTYDRDHTYRVTTNLLRALRSQSTYDIESSDDSVVTVYSGNESNANTQRYSSNRDGYMGLHSTNYRNQDDCDWGLCCGTFKSLNSITDLIDCHLSEHTNILELLHWFAHEVDIDNHIRLTFDPTSEFGSHHYGNYEDMLDQLPWGYQYYTIGNLYEDDSDSLPSYVRNPDRRNIEDNNKARIIIRVKEGHSGPHPGQIIDQVYITQHFDTSDKRTNYDPDHTYRITPSLLHAIRRRNITEIQQLARRSHRENASTSLQGHSTPNVQKANEDSLKKFWFAILNWSHPL</sequence>
<name>A0A315V785_GAMAF</name>
<dbReference type="AlphaFoldDB" id="A0A315V785"/>
<comment type="caution">
    <text evidence="2">The sequence shown here is derived from an EMBL/GenBank/DDBJ whole genome shotgun (WGS) entry which is preliminary data.</text>
</comment>
<protein>
    <submittedName>
        <fullName evidence="2">Uncharacterized protein</fullName>
    </submittedName>
</protein>
<feature type="region of interest" description="Disordered" evidence="1">
    <location>
        <begin position="467"/>
        <end position="500"/>
    </location>
</feature>
<feature type="region of interest" description="Disordered" evidence="1">
    <location>
        <begin position="1114"/>
        <end position="1135"/>
    </location>
</feature>
<keyword evidence="3" id="KW-1185">Reference proteome</keyword>